<evidence type="ECO:0000256" key="5">
    <source>
        <dbReference type="ARBA" id="ARBA00022632"/>
    </source>
</evidence>
<sequence length="92" mass="10234">MIGKQATIPEIVLDLQELVQPIDLHCDEELSENQLEEEPAPQRIDYKIVSSCGGCGTKLRIFASCTQFGIRTLQDLLLEEVALLCSNCKNGR</sequence>
<keyword evidence="7 18" id="KW-0863">Zinc-finger</keyword>
<keyword evidence="8 18" id="KW-1114">Inhibition of host interferon signaling pathway by virus</keyword>
<proteinExistence type="inferred from homology"/>
<dbReference type="GO" id="GO:0030430">
    <property type="term" value="C:host cell cytoplasm"/>
    <property type="evidence" value="ECO:0007669"/>
    <property type="project" value="UniProtKB-SubCell"/>
</dbReference>
<gene>
    <name evidence="18 20" type="primary">E7</name>
</gene>
<protein>
    <recommendedName>
        <fullName evidence="18 19">Protein E7</fullName>
    </recommendedName>
</protein>
<organism evidence="20 21">
    <name type="scientific">Betapapillomavirus 4</name>
    <dbReference type="NCBI Taxonomy" id="334208"/>
    <lineage>
        <taxon>Viruses</taxon>
        <taxon>Monodnaviria</taxon>
        <taxon>Shotokuvirae</taxon>
        <taxon>Cossaviricota</taxon>
        <taxon>Papovaviricetes</taxon>
        <taxon>Zurhausenvirales</taxon>
        <taxon>Papillomaviridae</taxon>
        <taxon>Firstpapillomavirinae</taxon>
        <taxon>Betapapillomavirus</taxon>
    </lineage>
</organism>
<comment type="domain">
    <text evidence="18">The E7 terminal domain is an intrinsically disordered domain, whose flexibility and conformational transitions confer target adaptability to the oncoprotein. It allows adaptation to a variety of protein targets and exposes the PEST degradation sequence that regulates its turnover in the cell.</text>
</comment>
<dbReference type="Pfam" id="PF00527">
    <property type="entry name" value="E7"/>
    <property type="match status" value="1"/>
</dbReference>
<dbReference type="GO" id="GO:0039502">
    <property type="term" value="P:symbiont-mediated suppression of host type I interferon-mediated signaling pathway"/>
    <property type="evidence" value="ECO:0007669"/>
    <property type="project" value="UniProtKB-UniRule"/>
</dbReference>
<accession>A0A2D2AL12</accession>
<keyword evidence="6 18" id="KW-0479">Metal-binding</keyword>
<comment type="similarity">
    <text evidence="18 19">Belongs to the papillomaviridae E7 protein family.</text>
</comment>
<keyword evidence="9 18" id="KW-0862">Zinc</keyword>
<dbReference type="EMBL" id="MF588686">
    <property type="protein sequence ID" value="ATQ38148.1"/>
    <property type="molecule type" value="Genomic_DNA"/>
</dbReference>
<feature type="short sequence motif" description="Nuclear export signal" evidence="18">
    <location>
        <begin position="70"/>
        <end position="78"/>
    </location>
</feature>
<keyword evidence="15" id="KW-0922">Interferon antiviral system evasion</keyword>
<evidence type="ECO:0000256" key="3">
    <source>
        <dbReference type="ARBA" id="ARBA00022562"/>
    </source>
</evidence>
<evidence type="ECO:0000256" key="14">
    <source>
        <dbReference type="ARBA" id="ARBA00023200"/>
    </source>
</evidence>
<dbReference type="GO" id="GO:0008270">
    <property type="term" value="F:zinc ion binding"/>
    <property type="evidence" value="ECO:0007669"/>
    <property type="project" value="UniProtKB-KW"/>
</dbReference>
<keyword evidence="5 18" id="KW-1090">Inhibition of host innate immune response by virus</keyword>
<evidence type="ECO:0000256" key="15">
    <source>
        <dbReference type="ARBA" id="ARBA00023258"/>
    </source>
</evidence>
<evidence type="ECO:0000256" key="16">
    <source>
        <dbReference type="ARBA" id="ARBA00023280"/>
    </source>
</evidence>
<evidence type="ECO:0000256" key="8">
    <source>
        <dbReference type="ARBA" id="ARBA00022830"/>
    </source>
</evidence>
<dbReference type="GO" id="GO:0006351">
    <property type="term" value="P:DNA-templated transcription"/>
    <property type="evidence" value="ECO:0007669"/>
    <property type="project" value="UniProtKB-UniRule"/>
</dbReference>
<evidence type="ECO:0000256" key="6">
    <source>
        <dbReference type="ARBA" id="ARBA00022723"/>
    </source>
</evidence>
<dbReference type="HAMAP" id="MF_04004">
    <property type="entry name" value="PPV_E7"/>
    <property type="match status" value="1"/>
</dbReference>
<dbReference type="Proteomes" id="UP000289731">
    <property type="component" value="Segment"/>
</dbReference>
<keyword evidence="2 18" id="KW-0244">Early protein</keyword>
<evidence type="ECO:0000256" key="4">
    <source>
        <dbReference type="ARBA" id="ARBA00022581"/>
    </source>
</evidence>
<name>A0A2D2AL12_9PAPI</name>
<reference evidence="21" key="1">
    <citation type="submission" date="2017-08" db="EMBL/GenBank/DDBJ databases">
        <title>HPV diversity in WHIM patients.</title>
        <authorList>
            <person name="Pastrana D.V."/>
            <person name="Peretti A."/>
            <person name="Welch N.L."/>
            <person name="Borgogna C."/>
            <person name="Badolato R."/>
            <person name="Gariglio M."/>
            <person name="FitzGerald P.C."/>
            <person name="McIntosh C.E."/>
            <person name="Van Doorslaer K."/>
            <person name="McBride A."/>
            <person name="Bliskovsky V."/>
            <person name="Velez D."/>
            <person name="Cho E."/>
            <person name="Brownell I."/>
            <person name="Liu J.S."/>
            <person name="Gonzalez C.M."/>
            <person name="Maldarelli F."/>
            <person name="Lisco A."/>
            <person name="Androphy E.J."/>
            <person name="Uldrick T.S."/>
            <person name="Yarchoan R."/>
            <person name="Dvoretzky I."/>
            <person name="Holland S.M."/>
            <person name="Freeman A.F."/>
            <person name="Murphy P.M."/>
            <person name="McDermott D.H."/>
            <person name="Buck C.B."/>
        </authorList>
    </citation>
    <scope>NUCLEOTIDE SEQUENCE [LARGE SCALE GENOMIC DNA]</scope>
</reference>
<dbReference type="GO" id="GO:0019904">
    <property type="term" value="F:protein domain specific binding"/>
    <property type="evidence" value="ECO:0007669"/>
    <property type="project" value="UniProtKB-UniRule"/>
</dbReference>
<comment type="function">
    <text evidence="18">Plays a role in viral genome replication by driving entry of quiescent cells into the cell cycle. Stimulation of progression from G1 to S phase allows the virus to efficiently use the cellular DNA replicating machinery to achieve viral genome replication. E7 protein has both transforming and trans-activating activities. Induces the disassembly of the E2F1 transcription factor from RB1, with subsequent transcriptional activation of E2F1-regulated S-phase genes. Interferes with host histone deacetylation mediated by HDAC1 and HDAC2, leading to transcription activation. Plays also a role in the inhibition of both antiviral and antiproliferative functions of host interferon alpha. Interaction with host TMEM173/STING impairs the ability of TMEM173/STING to sense cytosolic DNA and promote the production of type I interferon (IFN-alpha and IFN-beta).</text>
</comment>
<feature type="zinc finger region" evidence="18">
    <location>
        <begin position="52"/>
        <end position="88"/>
    </location>
</feature>
<evidence type="ECO:0000313" key="21">
    <source>
        <dbReference type="Proteomes" id="UP000289731"/>
    </source>
</evidence>
<evidence type="ECO:0000256" key="13">
    <source>
        <dbReference type="ARBA" id="ARBA00023163"/>
    </source>
</evidence>
<keyword evidence="3 18" id="KW-1048">Host nucleus</keyword>
<dbReference type="GO" id="GO:0052170">
    <property type="term" value="P:symbiont-mediated suppression of host innate immune response"/>
    <property type="evidence" value="ECO:0007669"/>
    <property type="project" value="UniProtKB-KW"/>
</dbReference>
<keyword evidence="14 18" id="KW-1035">Host cytoplasm</keyword>
<keyword evidence="17 18" id="KW-1078">G1/S host cell cycle checkpoint dysregulation by virus</keyword>
<evidence type="ECO:0000256" key="19">
    <source>
        <dbReference type="PIRNR" id="PIRNR003407"/>
    </source>
</evidence>
<keyword evidence="12 18" id="KW-0010">Activator</keyword>
<keyword evidence="11 18" id="KW-0238">DNA-binding</keyword>
<evidence type="ECO:0000256" key="1">
    <source>
        <dbReference type="ARBA" id="ARBA00022504"/>
    </source>
</evidence>
<dbReference type="GO" id="GO:0042025">
    <property type="term" value="C:host cell nucleus"/>
    <property type="evidence" value="ECO:0007669"/>
    <property type="project" value="UniProtKB-SubCell"/>
</dbReference>
<comment type="subcellular location">
    <subcellularLocation>
        <location evidence="18">Host cytoplasm</location>
    </subcellularLocation>
    <subcellularLocation>
        <location evidence="18">Host nucleus</location>
    </subcellularLocation>
    <text evidence="18">Predominantly found in the host nucleus.</text>
</comment>
<feature type="short sequence motif" description="LXCXE motif; interaction with host RB1 and TMEM173/STING" evidence="18">
    <location>
        <begin position="24"/>
        <end position="28"/>
    </location>
</feature>
<comment type="caution">
    <text evidence="18">Lacks conserved residue(s) required for the propagation of feature annotation.</text>
</comment>
<dbReference type="SUPFAM" id="SSF161234">
    <property type="entry name" value="E7 C-terminal domain-like"/>
    <property type="match status" value="1"/>
</dbReference>
<keyword evidence="4 18" id="KW-0945">Host-virus interaction</keyword>
<dbReference type="Gene3D" id="3.30.160.330">
    <property type="match status" value="1"/>
</dbReference>
<dbReference type="InterPro" id="IPR000148">
    <property type="entry name" value="Papilloma_E7"/>
</dbReference>
<evidence type="ECO:0000256" key="7">
    <source>
        <dbReference type="ARBA" id="ARBA00022771"/>
    </source>
</evidence>
<dbReference type="GO" id="GO:0003700">
    <property type="term" value="F:DNA-binding transcription factor activity"/>
    <property type="evidence" value="ECO:0007669"/>
    <property type="project" value="UniProtKB-UniRule"/>
</dbReference>
<evidence type="ECO:0000256" key="17">
    <source>
        <dbReference type="ARBA" id="ARBA00023309"/>
    </source>
</evidence>
<comment type="function">
    <text evidence="19">E7 protein has both transforming and trans-activating activities.</text>
</comment>
<evidence type="ECO:0000256" key="11">
    <source>
        <dbReference type="ARBA" id="ARBA00023125"/>
    </source>
</evidence>
<keyword evidence="13 18" id="KW-0804">Transcription</keyword>
<keyword evidence="16 18" id="KW-0899">Viral immunoevasion</keyword>
<evidence type="ECO:0000313" key="20">
    <source>
        <dbReference type="EMBL" id="ATQ38148.1"/>
    </source>
</evidence>
<keyword evidence="10 18" id="KW-0805">Transcription regulation</keyword>
<dbReference type="GO" id="GO:0039645">
    <property type="term" value="P:symbiont-mediated perturbation of host cell cycle G1/S transition checkpoint"/>
    <property type="evidence" value="ECO:0007669"/>
    <property type="project" value="UniProtKB-UniRule"/>
</dbReference>
<evidence type="ECO:0000256" key="9">
    <source>
        <dbReference type="ARBA" id="ARBA00022833"/>
    </source>
</evidence>
<evidence type="ECO:0000256" key="10">
    <source>
        <dbReference type="ARBA" id="ARBA00023015"/>
    </source>
</evidence>
<keyword evidence="1 18" id="KW-1121">Modulation of host cell cycle by virus</keyword>
<evidence type="ECO:0000256" key="18">
    <source>
        <dbReference type="HAMAP-Rule" id="MF_04004"/>
    </source>
</evidence>
<dbReference type="GO" id="GO:0003677">
    <property type="term" value="F:DNA binding"/>
    <property type="evidence" value="ECO:0007669"/>
    <property type="project" value="UniProtKB-UniRule"/>
</dbReference>
<comment type="PTM">
    <text evidence="18">Highly phosphorylated.</text>
</comment>
<comment type="subunit">
    <text evidence="18">Homodimer. Homooligomer. Interacts with host RB1; this interaction induces dissociation of RB1-E2F1 complex thereby disrupting RB1 activity. Interacts with host EP300; this interaction represses EP300 transcriptional activity. Interacts with protein E2; this interaction inhibits E7 oncogenic activity. Interacts with host TMEM173/STING; this interaction impairs the ability of TMEM173/STING to sense cytosolic DNA and promote the production of type I interferon (IFN-alpha and IFN-beta).</text>
</comment>
<evidence type="ECO:0000256" key="2">
    <source>
        <dbReference type="ARBA" id="ARBA00022518"/>
    </source>
</evidence>
<evidence type="ECO:0000256" key="12">
    <source>
        <dbReference type="ARBA" id="ARBA00023159"/>
    </source>
</evidence>
<dbReference type="PIRSF" id="PIRSF003407">
    <property type="entry name" value="Papvi_E7"/>
    <property type="match status" value="1"/>
</dbReference>